<dbReference type="Pfam" id="PF07751">
    <property type="entry name" value="Abi_2"/>
    <property type="match status" value="1"/>
</dbReference>
<dbReference type="EMBL" id="CAADGH010000054">
    <property type="protein sequence ID" value="VFK76383.1"/>
    <property type="molecule type" value="Genomic_DNA"/>
</dbReference>
<gene>
    <name evidence="1" type="ORF">BECKMB1821H_GA0114242_105418</name>
</gene>
<name>A0A451BDL8_9GAMM</name>
<dbReference type="AlphaFoldDB" id="A0A451BDL8"/>
<evidence type="ECO:0000313" key="1">
    <source>
        <dbReference type="EMBL" id="VFK76383.1"/>
    </source>
</evidence>
<organism evidence="1">
    <name type="scientific">Candidatus Kentrum sp. MB</name>
    <dbReference type="NCBI Taxonomy" id="2138164"/>
    <lineage>
        <taxon>Bacteria</taxon>
        <taxon>Pseudomonadati</taxon>
        <taxon>Pseudomonadota</taxon>
        <taxon>Gammaproteobacteria</taxon>
        <taxon>Candidatus Kentrum</taxon>
    </lineage>
</organism>
<protein>
    <submittedName>
        <fullName evidence="1">Abortive infection bacteriophage resistance protein</fullName>
    </submittedName>
</protein>
<reference evidence="1" key="1">
    <citation type="submission" date="2019-02" db="EMBL/GenBank/DDBJ databases">
        <authorList>
            <person name="Gruber-Vodicka R. H."/>
            <person name="Seah K. B. B."/>
        </authorList>
    </citation>
    <scope>NUCLEOTIDE SEQUENCE</scope>
    <source>
        <strain evidence="1">BECK_BZ198</strain>
    </source>
</reference>
<dbReference type="InterPro" id="IPR017034">
    <property type="entry name" value="Abi_system_AbiD/AbiF"/>
</dbReference>
<proteinExistence type="predicted"/>
<dbReference type="PIRSF" id="PIRSF034934">
    <property type="entry name" value="AbiF_AbiD"/>
    <property type="match status" value="1"/>
</dbReference>
<sequence>MNLINDFVSPAVKFNKPPKTFEEQIELLQSRGMVVNDRPSAYHYLSHLNYYRLVPYWLPFQTDRVTHQFEQETTFDKVVSIYMFDKKLRLLILDAIDRVEVSIRTQFAYYFAHKYGAHAYLDKKYYVKEDEFSKDLDKFRHGFSISKEVFIAHYKNTYTEPEMPPIWAACEIMSLGLLSKLYSNLESKDIRQAISNTYDLDHMVMASFLHHLTYVRNLCAHHSRIWDREFKIKMKIPKSRPILLVESSSEATPQTNEP</sequence>
<accession>A0A451BDL8</accession>
<dbReference type="InterPro" id="IPR011664">
    <property type="entry name" value="Abi_system_AbiD/AbiF-like"/>
</dbReference>